<evidence type="ECO:0000256" key="2">
    <source>
        <dbReference type="ARBA" id="ARBA00012477"/>
    </source>
</evidence>
<dbReference type="GO" id="GO:0042781">
    <property type="term" value="F:3'-tRNA processing endoribonuclease activity"/>
    <property type="evidence" value="ECO:0007669"/>
    <property type="project" value="UniProtKB-UniRule"/>
</dbReference>
<gene>
    <name evidence="10" type="primary">rnz</name>
    <name evidence="11" type="ORF">CLV38_10111</name>
</gene>
<feature type="binding site" evidence="10">
    <location>
        <position position="65"/>
    </location>
    <ligand>
        <name>Zn(2+)</name>
        <dbReference type="ChEBI" id="CHEBI:29105"/>
        <label>1</label>
        <note>catalytic</note>
    </ligand>
</feature>
<comment type="catalytic activity">
    <reaction evidence="10">
        <text>Endonucleolytic cleavage of RNA, removing extra 3' nucleotides from tRNA precursor, generating 3' termini of tRNAs. A 3'-hydroxy group is left at the tRNA terminus and a 5'-phosphoryl group is left at the trailer molecule.</text>
        <dbReference type="EC" id="3.1.26.11"/>
    </reaction>
</comment>
<evidence type="ECO:0000256" key="5">
    <source>
        <dbReference type="ARBA" id="ARBA00022723"/>
    </source>
</evidence>
<sequence length="315" mass="35245">MDLLFLGTGSGVPAKHRNLSSIVLKLLDERNSLWLFDCGESTQHQILNTTVKPRKIEKIFITHMHGDHIFGLPGLLSSRAFQGGETLLTIYGPPGIKQYVTMSLKLSQSHFRYPIRFVEFSEEGVIFEDDQFIVSIKKLKHGIPSYGFRVQEKDREGELMADALKDIGVPFGPLFGQLKQGKTVKLEDGREINGRDYIGPSQKGRVLTILGDTLKSQASVELANDTDVLVHESTFTSDDQKLATSYNHSTNVDAAMTAKEANAKKLLLTHVSARYLYADSKAMEREARTVFPETYMMNDFSEVSIPVRKEVGTDE</sequence>
<dbReference type="Pfam" id="PF23023">
    <property type="entry name" value="Anti-Pycsar_Apyc1"/>
    <property type="match status" value="1"/>
</dbReference>
<keyword evidence="7 10" id="KW-0378">Hydrolase</keyword>
<keyword evidence="12" id="KW-1185">Reference proteome</keyword>
<keyword evidence="6 10" id="KW-0255">Endonuclease</keyword>
<comment type="caution">
    <text evidence="11">The sequence shown here is derived from an EMBL/GenBank/DDBJ whole genome shotgun (WGS) entry which is preliminary data.</text>
</comment>
<dbReference type="Gene3D" id="3.60.15.10">
    <property type="entry name" value="Ribonuclease Z/Hydroxyacylglutathione hydrolase-like"/>
    <property type="match status" value="1"/>
</dbReference>
<feature type="active site" description="Proton acceptor" evidence="10">
    <location>
        <position position="67"/>
    </location>
</feature>
<evidence type="ECO:0000256" key="8">
    <source>
        <dbReference type="ARBA" id="ARBA00022833"/>
    </source>
</evidence>
<dbReference type="AlphaFoldDB" id="A0A2T0WBK6"/>
<dbReference type="EC" id="3.1.26.11" evidence="2 10"/>
<dbReference type="EMBL" id="PVTO01000001">
    <property type="protein sequence ID" value="PRY84099.1"/>
    <property type="molecule type" value="Genomic_DNA"/>
</dbReference>
<comment type="cofactor">
    <cofactor evidence="10">
        <name>Zn(2+)</name>
        <dbReference type="ChEBI" id="CHEBI:29105"/>
    </cofactor>
    <text evidence="10">Binds 2 Zn(2+) ions.</text>
</comment>
<dbReference type="FunFam" id="3.60.15.10:FF:000002">
    <property type="entry name" value="Ribonuclease Z"/>
    <property type="match status" value="1"/>
</dbReference>
<dbReference type="RefSeq" id="WP_106189888.1">
    <property type="nucleotide sequence ID" value="NZ_PVTO01000001.1"/>
</dbReference>
<dbReference type="CDD" id="cd07717">
    <property type="entry name" value="RNaseZ_ZiPD-like_MBL-fold"/>
    <property type="match status" value="1"/>
</dbReference>
<feature type="binding site" evidence="10">
    <location>
        <position position="63"/>
    </location>
    <ligand>
        <name>Zn(2+)</name>
        <dbReference type="ChEBI" id="CHEBI:29105"/>
        <label>1</label>
        <note>catalytic</note>
    </ligand>
</feature>
<keyword evidence="8 10" id="KW-0862">Zinc</keyword>
<evidence type="ECO:0000256" key="6">
    <source>
        <dbReference type="ARBA" id="ARBA00022759"/>
    </source>
</evidence>
<protein>
    <recommendedName>
        <fullName evidence="2 10">Ribonuclease Z</fullName>
        <shortName evidence="10">RNase Z</shortName>
        <ecNumber evidence="2 10">3.1.26.11</ecNumber>
    </recommendedName>
    <alternativeName>
        <fullName evidence="10">tRNA 3 endonuclease</fullName>
    </alternativeName>
    <alternativeName>
        <fullName evidence="10">tRNase Z</fullName>
    </alternativeName>
</protein>
<keyword evidence="3 10" id="KW-0819">tRNA processing</keyword>
<dbReference type="GO" id="GO:0042802">
    <property type="term" value="F:identical protein binding"/>
    <property type="evidence" value="ECO:0007669"/>
    <property type="project" value="UniProtKB-ARBA"/>
</dbReference>
<dbReference type="Proteomes" id="UP000238205">
    <property type="component" value="Unassembled WGS sequence"/>
</dbReference>
<evidence type="ECO:0000313" key="12">
    <source>
        <dbReference type="Proteomes" id="UP000238205"/>
    </source>
</evidence>
<evidence type="ECO:0000256" key="1">
    <source>
        <dbReference type="ARBA" id="ARBA00011738"/>
    </source>
</evidence>
<feature type="binding site" evidence="10">
    <location>
        <position position="68"/>
    </location>
    <ligand>
        <name>Zn(2+)</name>
        <dbReference type="ChEBI" id="CHEBI:29105"/>
        <label>2</label>
        <note>catalytic</note>
    </ligand>
</feature>
<proteinExistence type="inferred from homology"/>
<dbReference type="SUPFAM" id="SSF56281">
    <property type="entry name" value="Metallo-hydrolase/oxidoreductase"/>
    <property type="match status" value="1"/>
</dbReference>
<accession>A0A2T0WBK6</accession>
<evidence type="ECO:0000256" key="10">
    <source>
        <dbReference type="HAMAP-Rule" id="MF_01818"/>
    </source>
</evidence>
<evidence type="ECO:0000256" key="3">
    <source>
        <dbReference type="ARBA" id="ARBA00022694"/>
    </source>
</evidence>
<keyword evidence="4 10" id="KW-0540">Nuclease</keyword>
<name>A0A2T0WBK6_9LACT</name>
<feature type="binding site" evidence="10">
    <location>
        <position position="212"/>
    </location>
    <ligand>
        <name>Zn(2+)</name>
        <dbReference type="ChEBI" id="CHEBI:29105"/>
        <label>1</label>
        <note>catalytic</note>
    </ligand>
</feature>
<dbReference type="NCBIfam" id="TIGR02651">
    <property type="entry name" value="RNase_Z"/>
    <property type="match status" value="1"/>
</dbReference>
<comment type="function">
    <text evidence="9 10">Zinc phosphodiesterase, which displays some tRNA 3'-processing endonuclease activity. Probably involved in tRNA maturation, by removing a 3'-trailer from precursor tRNA.</text>
</comment>
<dbReference type="PANTHER" id="PTHR46018">
    <property type="entry name" value="ZINC PHOSPHODIESTERASE ELAC PROTEIN 1"/>
    <property type="match status" value="1"/>
</dbReference>
<dbReference type="InterPro" id="IPR036866">
    <property type="entry name" value="RibonucZ/Hydroxyglut_hydro"/>
</dbReference>
<evidence type="ECO:0000313" key="11">
    <source>
        <dbReference type="EMBL" id="PRY84099.1"/>
    </source>
</evidence>
<feature type="binding site" evidence="10">
    <location>
        <position position="141"/>
    </location>
    <ligand>
        <name>Zn(2+)</name>
        <dbReference type="ChEBI" id="CHEBI:29105"/>
        <label>1</label>
        <note>catalytic</note>
    </ligand>
</feature>
<comment type="subunit">
    <text evidence="1 10">Homodimer.</text>
</comment>
<feature type="binding site" evidence="10">
    <location>
        <position position="67"/>
    </location>
    <ligand>
        <name>Zn(2+)</name>
        <dbReference type="ChEBI" id="CHEBI:29105"/>
        <label>2</label>
        <note>catalytic</note>
    </ligand>
</feature>
<feature type="binding site" evidence="10">
    <location>
        <position position="270"/>
    </location>
    <ligand>
        <name>Zn(2+)</name>
        <dbReference type="ChEBI" id="CHEBI:29105"/>
        <label>2</label>
        <note>catalytic</note>
    </ligand>
</feature>
<feature type="binding site" evidence="10">
    <location>
        <position position="212"/>
    </location>
    <ligand>
        <name>Zn(2+)</name>
        <dbReference type="ChEBI" id="CHEBI:29105"/>
        <label>2</label>
        <note>catalytic</note>
    </ligand>
</feature>
<comment type="similarity">
    <text evidence="10">Belongs to the RNase Z family.</text>
</comment>
<keyword evidence="5 10" id="KW-0479">Metal-binding</keyword>
<dbReference type="GO" id="GO:0008270">
    <property type="term" value="F:zinc ion binding"/>
    <property type="evidence" value="ECO:0007669"/>
    <property type="project" value="UniProtKB-UniRule"/>
</dbReference>
<dbReference type="HAMAP" id="MF_01818">
    <property type="entry name" value="RNase_Z_BN"/>
    <property type="match status" value="1"/>
</dbReference>
<evidence type="ECO:0000256" key="4">
    <source>
        <dbReference type="ARBA" id="ARBA00022722"/>
    </source>
</evidence>
<dbReference type="PANTHER" id="PTHR46018:SF2">
    <property type="entry name" value="ZINC PHOSPHODIESTERASE ELAC PROTEIN 1"/>
    <property type="match status" value="1"/>
</dbReference>
<evidence type="ECO:0000256" key="7">
    <source>
        <dbReference type="ARBA" id="ARBA00022801"/>
    </source>
</evidence>
<evidence type="ECO:0000256" key="9">
    <source>
        <dbReference type="ARBA" id="ARBA00057812"/>
    </source>
</evidence>
<dbReference type="OrthoDB" id="9800940at2"/>
<dbReference type="NCBIfam" id="NF000801">
    <property type="entry name" value="PRK00055.1-3"/>
    <property type="match status" value="1"/>
</dbReference>
<organism evidence="11 12">
    <name type="scientific">Alkalibacterium olivapovliticus</name>
    <dbReference type="NCBI Taxonomy" id="99907"/>
    <lineage>
        <taxon>Bacteria</taxon>
        <taxon>Bacillati</taxon>
        <taxon>Bacillota</taxon>
        <taxon>Bacilli</taxon>
        <taxon>Lactobacillales</taxon>
        <taxon>Carnobacteriaceae</taxon>
        <taxon>Alkalibacterium</taxon>
    </lineage>
</organism>
<dbReference type="InterPro" id="IPR013471">
    <property type="entry name" value="RNase_Z/BN"/>
</dbReference>
<reference evidence="11 12" key="1">
    <citation type="submission" date="2018-03" db="EMBL/GenBank/DDBJ databases">
        <title>Genomic Encyclopedia of Archaeal and Bacterial Type Strains, Phase II (KMG-II): from individual species to whole genera.</title>
        <authorList>
            <person name="Goeker M."/>
        </authorList>
    </citation>
    <scope>NUCLEOTIDE SEQUENCE [LARGE SCALE GENOMIC DNA]</scope>
    <source>
        <strain evidence="11 12">DSM 13175</strain>
    </source>
</reference>